<evidence type="ECO:0008006" key="3">
    <source>
        <dbReference type="Google" id="ProtNLM"/>
    </source>
</evidence>
<comment type="caution">
    <text evidence="1">The sequence shown here is derived from an EMBL/GenBank/DDBJ whole genome shotgun (WGS) entry which is preliminary data.</text>
</comment>
<name>A0AAV8Z838_9CUCU</name>
<reference evidence="1" key="1">
    <citation type="journal article" date="2023" name="Insect Mol. Biol.">
        <title>Genome sequencing provides insights into the evolution of gene families encoding plant cell wall-degrading enzymes in longhorned beetles.</title>
        <authorList>
            <person name="Shin N.R."/>
            <person name="Okamura Y."/>
            <person name="Kirsch R."/>
            <person name="Pauchet Y."/>
        </authorList>
    </citation>
    <scope>NUCLEOTIDE SEQUENCE</scope>
    <source>
        <strain evidence="1">AMC_N1</strain>
    </source>
</reference>
<accession>A0AAV8Z838</accession>
<dbReference type="EMBL" id="JAPWTK010000009">
    <property type="protein sequence ID" value="KAJ8960314.1"/>
    <property type="molecule type" value="Genomic_DNA"/>
</dbReference>
<evidence type="ECO:0000313" key="1">
    <source>
        <dbReference type="EMBL" id="KAJ8960314.1"/>
    </source>
</evidence>
<protein>
    <recommendedName>
        <fullName evidence="3">WAP domain-containing protein</fullName>
    </recommendedName>
</protein>
<organism evidence="1 2">
    <name type="scientific">Aromia moschata</name>
    <dbReference type="NCBI Taxonomy" id="1265417"/>
    <lineage>
        <taxon>Eukaryota</taxon>
        <taxon>Metazoa</taxon>
        <taxon>Ecdysozoa</taxon>
        <taxon>Arthropoda</taxon>
        <taxon>Hexapoda</taxon>
        <taxon>Insecta</taxon>
        <taxon>Pterygota</taxon>
        <taxon>Neoptera</taxon>
        <taxon>Endopterygota</taxon>
        <taxon>Coleoptera</taxon>
        <taxon>Polyphaga</taxon>
        <taxon>Cucujiformia</taxon>
        <taxon>Chrysomeloidea</taxon>
        <taxon>Cerambycidae</taxon>
        <taxon>Cerambycinae</taxon>
        <taxon>Callichromatini</taxon>
        <taxon>Aromia</taxon>
    </lineage>
</organism>
<sequence length="144" mass="16023">MNHAEISLPTRNCAHLTRSVKINNVGVNGACWIMAVEKRTNKLACLWITEVIHVLVWCAQLNELLLLPKVCVNTQEAQLVTEHNNLIACCNNTKSRYRLITDEKSETSSKCPMLTECPFRAEPCSEDDDCSPDAVCCKSPCGTL</sequence>
<evidence type="ECO:0000313" key="2">
    <source>
        <dbReference type="Proteomes" id="UP001162162"/>
    </source>
</evidence>
<gene>
    <name evidence="1" type="ORF">NQ318_004046</name>
</gene>
<dbReference type="Proteomes" id="UP001162162">
    <property type="component" value="Unassembled WGS sequence"/>
</dbReference>
<proteinExistence type="predicted"/>
<keyword evidence="2" id="KW-1185">Reference proteome</keyword>
<dbReference type="AlphaFoldDB" id="A0AAV8Z838"/>